<dbReference type="InterPro" id="IPR000315">
    <property type="entry name" value="Znf_B-box"/>
</dbReference>
<dbReference type="Gene3D" id="2.120.10.30">
    <property type="entry name" value="TolB, C-terminal domain"/>
    <property type="match status" value="1"/>
</dbReference>
<organism evidence="4 6">
    <name type="scientific">Crassostrea virginica</name>
    <name type="common">Eastern oyster</name>
    <dbReference type="NCBI Taxonomy" id="6565"/>
    <lineage>
        <taxon>Eukaryota</taxon>
        <taxon>Metazoa</taxon>
        <taxon>Spiralia</taxon>
        <taxon>Lophotrochozoa</taxon>
        <taxon>Mollusca</taxon>
        <taxon>Bivalvia</taxon>
        <taxon>Autobranchia</taxon>
        <taxon>Pteriomorphia</taxon>
        <taxon>Ostreida</taxon>
        <taxon>Ostreoidea</taxon>
        <taxon>Ostreidae</taxon>
        <taxon>Crassostrea</taxon>
    </lineage>
</organism>
<name>A0A8B8BLF1_CRAVI</name>
<accession>A0A8B8BLF1</accession>
<evidence type="ECO:0000313" key="7">
    <source>
        <dbReference type="RefSeq" id="XP_022304154.1"/>
    </source>
</evidence>
<keyword evidence="1" id="KW-0677">Repeat</keyword>
<dbReference type="RefSeq" id="XP_022304155.1">
    <property type="nucleotide sequence ID" value="XM_022448447.1"/>
</dbReference>
<keyword evidence="2" id="KW-0479">Metal-binding</keyword>
<dbReference type="InterPro" id="IPR011042">
    <property type="entry name" value="6-blade_b-propeller_TolB-like"/>
</dbReference>
<dbReference type="RefSeq" id="XP_022304153.1">
    <property type="nucleotide sequence ID" value="XM_022448445.1"/>
</dbReference>
<dbReference type="RefSeq" id="XP_022304154.1">
    <property type="nucleotide sequence ID" value="XM_022448446.1"/>
</dbReference>
<evidence type="ECO:0000256" key="1">
    <source>
        <dbReference type="ARBA" id="ARBA00022737"/>
    </source>
</evidence>
<evidence type="ECO:0000256" key="2">
    <source>
        <dbReference type="PROSITE-ProRule" id="PRU00024"/>
    </source>
</evidence>
<dbReference type="OrthoDB" id="6074157at2759"/>
<gene>
    <name evidence="5 6 7 8" type="primary">LOC111111451</name>
</gene>
<dbReference type="SUPFAM" id="SSF101898">
    <property type="entry name" value="NHL repeat"/>
    <property type="match status" value="1"/>
</dbReference>
<dbReference type="GO" id="GO:0043161">
    <property type="term" value="P:proteasome-mediated ubiquitin-dependent protein catabolic process"/>
    <property type="evidence" value="ECO:0007669"/>
    <property type="project" value="TreeGrafter"/>
</dbReference>
<dbReference type="PROSITE" id="PS50119">
    <property type="entry name" value="ZF_BBOX"/>
    <property type="match status" value="1"/>
</dbReference>
<dbReference type="PANTHER" id="PTHR24104:SF50">
    <property type="entry name" value="SMP-30_GLUCONOLACTONASE_LRE-LIKE REGION DOMAIN-CONTAINING PROTEIN"/>
    <property type="match status" value="1"/>
</dbReference>
<evidence type="ECO:0000313" key="8">
    <source>
        <dbReference type="RefSeq" id="XP_022304155.1"/>
    </source>
</evidence>
<dbReference type="AlphaFoldDB" id="A0A8B8BLF1"/>
<evidence type="ECO:0000313" key="6">
    <source>
        <dbReference type="RefSeq" id="XP_022304153.1"/>
    </source>
</evidence>
<dbReference type="InterPro" id="IPR050952">
    <property type="entry name" value="TRIM-NHL_E3_ligases"/>
</dbReference>
<reference evidence="5 6" key="1">
    <citation type="submission" date="2025-04" db="UniProtKB">
        <authorList>
            <consortium name="RefSeq"/>
        </authorList>
    </citation>
    <scope>IDENTIFICATION</scope>
    <source>
        <tissue evidence="5 6">Whole sample</tissue>
    </source>
</reference>
<keyword evidence="4" id="KW-1185">Reference proteome</keyword>
<evidence type="ECO:0000259" key="3">
    <source>
        <dbReference type="PROSITE" id="PS50119"/>
    </source>
</evidence>
<evidence type="ECO:0000313" key="4">
    <source>
        <dbReference type="Proteomes" id="UP000694844"/>
    </source>
</evidence>
<dbReference type="Pfam" id="PF01436">
    <property type="entry name" value="NHL"/>
    <property type="match status" value="1"/>
</dbReference>
<dbReference type="Proteomes" id="UP000694844">
    <property type="component" value="Chromosome 9"/>
</dbReference>
<dbReference type="PANTHER" id="PTHR24104">
    <property type="entry name" value="E3 UBIQUITIN-PROTEIN LIGASE NHLRC1-RELATED"/>
    <property type="match status" value="1"/>
</dbReference>
<protein>
    <submittedName>
        <fullName evidence="5 6">Uncharacterized protein LOC111111451</fullName>
    </submittedName>
</protein>
<proteinExistence type="predicted"/>
<evidence type="ECO:0000313" key="5">
    <source>
        <dbReference type="RefSeq" id="XP_022304152.1"/>
    </source>
</evidence>
<keyword evidence="2" id="KW-0863">Zinc-finger</keyword>
<dbReference type="GeneID" id="111111451"/>
<dbReference type="InterPro" id="IPR001258">
    <property type="entry name" value="NHL_repeat"/>
</dbReference>
<feature type="domain" description="B box-type" evidence="3">
    <location>
        <begin position="8"/>
        <end position="53"/>
    </location>
</feature>
<dbReference type="GO" id="GO:0000209">
    <property type="term" value="P:protein polyubiquitination"/>
    <property type="evidence" value="ECO:0007669"/>
    <property type="project" value="TreeGrafter"/>
</dbReference>
<dbReference type="GO" id="GO:0008270">
    <property type="term" value="F:zinc ion binding"/>
    <property type="evidence" value="ECO:0007669"/>
    <property type="project" value="UniProtKB-KW"/>
</dbReference>
<dbReference type="RefSeq" id="XP_022304152.1">
    <property type="nucleotide sequence ID" value="XM_022448444.1"/>
</dbReference>
<dbReference type="GO" id="GO:0061630">
    <property type="term" value="F:ubiquitin protein ligase activity"/>
    <property type="evidence" value="ECO:0007669"/>
    <property type="project" value="TreeGrafter"/>
</dbReference>
<sequence>MDPRYCAQDFVRCSLCRDAEAIMSCNVCHTHLCKNCVEKHFSDESKVHNVVPLKQFLSTPDKPLLDVPRLITHITTKYKKLNRVSCLSDDEIWTRGEETIMRLFNISGKLIKEVQTKSGNVPEDIAVTRSGDLMYSDYNDSSLNLVSGAHAQPLIRLQGWKPRSVCIASSGDLLVIMRSDDGKQTKVVRYSGSTEKQSYQWDDKGQPLYSSRSVYKYLCENRNLDICVSDHAAGAVVVVNQAGNLRFTYTGHFGTIERPFRPRGITSDSLSRILTADPSCNCIHIIDKDGQFLRCIDNLALHSPWGLCMDSKDNLYVAERDTCLVKKIQYYK</sequence>
<dbReference type="KEGG" id="cvn:111111451"/>
<keyword evidence="2" id="KW-0862">Zinc</keyword>